<reference evidence="1 2" key="1">
    <citation type="submission" date="2020-04" db="EMBL/GenBank/DDBJ databases">
        <title>Staphylococcus species from domestic dog.</title>
        <authorList>
            <person name="Paterson G.K."/>
        </authorList>
    </citation>
    <scope>NUCLEOTIDE SEQUENCE [LARGE SCALE GENOMIC DNA]</scope>
    <source>
        <strain evidence="1 2">H16/1A</strain>
    </source>
</reference>
<name>A0ABS0TAF4_9STAP</name>
<evidence type="ECO:0000313" key="2">
    <source>
        <dbReference type="Proteomes" id="UP000751852"/>
    </source>
</evidence>
<dbReference type="InterPro" id="IPR010461">
    <property type="entry name" value="ComK"/>
</dbReference>
<dbReference type="EMBL" id="JABANU010000023">
    <property type="protein sequence ID" value="MBI5975693.1"/>
    <property type="molecule type" value="Genomic_DNA"/>
</dbReference>
<gene>
    <name evidence="1" type="ORF">HHH54_08785</name>
</gene>
<dbReference type="Proteomes" id="UP000751852">
    <property type="component" value="Unassembled WGS sequence"/>
</dbReference>
<keyword evidence="2" id="KW-1185">Reference proteome</keyword>
<evidence type="ECO:0008006" key="3">
    <source>
        <dbReference type="Google" id="ProtNLM"/>
    </source>
</evidence>
<protein>
    <recommendedName>
        <fullName evidence="3">ComK family protein</fullName>
    </recommendedName>
</protein>
<evidence type="ECO:0000313" key="1">
    <source>
        <dbReference type="EMBL" id="MBI5975693.1"/>
    </source>
</evidence>
<dbReference type="Pfam" id="PF06338">
    <property type="entry name" value="ComK"/>
    <property type="match status" value="1"/>
</dbReference>
<comment type="caution">
    <text evidence="1">The sequence shown here is derived from an EMBL/GenBank/DDBJ whole genome shotgun (WGS) entry which is preliminary data.</text>
</comment>
<proteinExistence type="predicted"/>
<dbReference type="RefSeq" id="WP_198618467.1">
    <property type="nucleotide sequence ID" value="NZ_JABANU010000023.1"/>
</dbReference>
<accession>A0ABS0TAF4</accession>
<sequence length="146" mass="17117">MNMQLQTFENLLYIKTSEHIESKYLLQFDYYQIHTQMTIKNLLKQILNQYHKELLSQQHLASELIQTHHLVPIFVTDSIILTPLQSGRASLQYYINMYQVVSITSLKTHTKFHFKSNQSLIVPIPYTTCVSKWKSAHHLASLIALK</sequence>
<organism evidence="1 2">
    <name type="scientific">Staphylococcus canis</name>
    <dbReference type="NCBI Taxonomy" id="2724942"/>
    <lineage>
        <taxon>Bacteria</taxon>
        <taxon>Bacillati</taxon>
        <taxon>Bacillota</taxon>
        <taxon>Bacilli</taxon>
        <taxon>Bacillales</taxon>
        <taxon>Staphylococcaceae</taxon>
        <taxon>Staphylococcus</taxon>
    </lineage>
</organism>